<proteinExistence type="inferred from homology"/>
<feature type="transmembrane region" description="Helical" evidence="9">
    <location>
        <begin position="233"/>
        <end position="254"/>
    </location>
</feature>
<dbReference type="GO" id="GO:0005304">
    <property type="term" value="F:L-valine transmembrane transporter activity"/>
    <property type="evidence" value="ECO:0007669"/>
    <property type="project" value="TreeGrafter"/>
</dbReference>
<name>A0AAU9VHD3_9FIRM</name>
<dbReference type="PANTHER" id="PTHR30588:SF0">
    <property type="entry name" value="BRANCHED-CHAIN AMINO ACID PERMEASE BRNQ"/>
    <property type="match status" value="1"/>
</dbReference>
<evidence type="ECO:0000256" key="5">
    <source>
        <dbReference type="ARBA" id="ARBA00022692"/>
    </source>
</evidence>
<dbReference type="EMBL" id="OW659477">
    <property type="protein sequence ID" value="CAH2762448.1"/>
    <property type="molecule type" value="Genomic_DNA"/>
</dbReference>
<feature type="transmembrane region" description="Helical" evidence="9">
    <location>
        <begin position="75"/>
        <end position="98"/>
    </location>
</feature>
<dbReference type="RefSeq" id="WP_123171486.1">
    <property type="nucleotide sequence ID" value="NZ_OW659477.1"/>
</dbReference>
<keyword evidence="4" id="KW-1003">Cell membrane</keyword>
<dbReference type="GO" id="GO:0015818">
    <property type="term" value="P:isoleucine transport"/>
    <property type="evidence" value="ECO:0007669"/>
    <property type="project" value="TreeGrafter"/>
</dbReference>
<feature type="transmembrane region" description="Helical" evidence="9">
    <location>
        <begin position="188"/>
        <end position="213"/>
    </location>
</feature>
<dbReference type="GO" id="GO:0005886">
    <property type="term" value="C:plasma membrane"/>
    <property type="evidence" value="ECO:0007669"/>
    <property type="project" value="UniProtKB-SubCell"/>
</dbReference>
<gene>
    <name evidence="11" type="primary">brnQ_3</name>
    <name evidence="11" type="ORF">ERYAMS2_01207</name>
    <name evidence="10" type="ORF">ERYAMS_00913</name>
</gene>
<feature type="transmembrane region" description="Helical" evidence="9">
    <location>
        <begin position="40"/>
        <end position="63"/>
    </location>
</feature>
<dbReference type="NCBIfam" id="TIGR00796">
    <property type="entry name" value="livcs"/>
    <property type="match status" value="1"/>
</dbReference>
<dbReference type="GO" id="GO:0015188">
    <property type="term" value="F:L-isoleucine transmembrane transporter activity"/>
    <property type="evidence" value="ECO:0007669"/>
    <property type="project" value="TreeGrafter"/>
</dbReference>
<evidence type="ECO:0000256" key="2">
    <source>
        <dbReference type="ARBA" id="ARBA00008540"/>
    </source>
</evidence>
<comment type="subcellular location">
    <subcellularLocation>
        <location evidence="1 9">Cell membrane</location>
        <topology evidence="1 9">Multi-pass membrane protein</topology>
    </subcellularLocation>
</comment>
<dbReference type="GO" id="GO:0015820">
    <property type="term" value="P:L-leucine transport"/>
    <property type="evidence" value="ECO:0007669"/>
    <property type="project" value="TreeGrafter"/>
</dbReference>
<feature type="transmembrane region" description="Helical" evidence="9">
    <location>
        <begin position="344"/>
        <end position="362"/>
    </location>
</feature>
<organism evidence="11 13">
    <name type="scientific">Erysipelothrix amsterdamensis</name>
    <dbReference type="NCBI Taxonomy" id="2929157"/>
    <lineage>
        <taxon>Bacteria</taxon>
        <taxon>Bacillati</taxon>
        <taxon>Bacillota</taxon>
        <taxon>Erysipelotrichia</taxon>
        <taxon>Erysipelotrichales</taxon>
        <taxon>Erysipelotrichaceae</taxon>
        <taxon>Erysipelothrix</taxon>
    </lineage>
</organism>
<reference evidence="11" key="1">
    <citation type="submission" date="2022-04" db="EMBL/GenBank/DDBJ databases">
        <authorList>
            <person name="Forde T."/>
        </authorList>
    </citation>
    <scope>NUCLEOTIDE SEQUENCE</scope>
    <source>
        <strain evidence="11">A18Y016a</strain>
        <strain evidence="10">A18Y020d</strain>
    </source>
</reference>
<evidence type="ECO:0000313" key="10">
    <source>
        <dbReference type="EMBL" id="CAH2762416.1"/>
    </source>
</evidence>
<evidence type="ECO:0000313" key="13">
    <source>
        <dbReference type="Proteomes" id="UP001154111"/>
    </source>
</evidence>
<dbReference type="Proteomes" id="UP001154095">
    <property type="component" value="Chromosome"/>
</dbReference>
<dbReference type="EMBL" id="OW659496">
    <property type="protein sequence ID" value="CAH2762416.1"/>
    <property type="molecule type" value="Genomic_DNA"/>
</dbReference>
<dbReference type="Proteomes" id="UP001154111">
    <property type="component" value="Chromosome"/>
</dbReference>
<comment type="similarity">
    <text evidence="2 9">Belongs to the branched chain amino acid transporter family.</text>
</comment>
<sequence>MNKLSRLEVLSLGITVFSMFFGAGNLIFPSMIGYLSGYNLPISIFFFSMSAVFLTFLGISAVAKAEGFNPIGSKVHPHFATAFTVIIYISIGPGLAIPRAGTMPFEIAIKPMLSASNLGVAMLIYTFVFFGIAAWLSMKPNKLVDRMGKVLTPILLSLLIITSVLIFSKQAHVILPPKDPYRLHPATAAFINGYMTMDAIGSLTVGLVLSMIIQDIGITDKKLIRNTTYQVGAIAGILLFLVYILLALLGSHIAPNLPNATNGAEVLIAVSYAAYGSYGPIVLGLIFTLACLTTCVGLITSCSKYFSELLHILSYEKFVILLSIISLIIGNFGLNQILAISSPILSAIYPIAITLILLTLIGDIPDITFKITTIVVGCISILSSINHAYSTCFKLISTLPLHNLQLSWVIPGIVIAIITTIYANLTLIEA</sequence>
<keyword evidence="3 9" id="KW-0813">Transport</keyword>
<evidence type="ECO:0000256" key="4">
    <source>
        <dbReference type="ARBA" id="ARBA00022475"/>
    </source>
</evidence>
<keyword evidence="5 9" id="KW-0812">Transmembrane</keyword>
<feature type="transmembrane region" description="Helical" evidence="9">
    <location>
        <begin position="408"/>
        <end position="428"/>
    </location>
</feature>
<evidence type="ECO:0000256" key="8">
    <source>
        <dbReference type="ARBA" id="ARBA00023136"/>
    </source>
</evidence>
<dbReference type="Pfam" id="PF05525">
    <property type="entry name" value="Branch_AA_trans"/>
    <property type="match status" value="1"/>
</dbReference>
<evidence type="ECO:0000256" key="9">
    <source>
        <dbReference type="RuleBase" id="RU362122"/>
    </source>
</evidence>
<evidence type="ECO:0000313" key="11">
    <source>
        <dbReference type="EMBL" id="CAH2762448.1"/>
    </source>
</evidence>
<dbReference type="PANTHER" id="PTHR30588">
    <property type="entry name" value="BRANCHED-CHAIN AMINO ACID TRANSPORT SYSTEM 2 CARRIER PROTEIN"/>
    <property type="match status" value="1"/>
</dbReference>
<feature type="transmembrane region" description="Helical" evidence="9">
    <location>
        <begin position="118"/>
        <end position="138"/>
    </location>
</feature>
<comment type="function">
    <text evidence="9">Component of the transport system for branched-chain amino acids.</text>
</comment>
<evidence type="ECO:0000256" key="1">
    <source>
        <dbReference type="ARBA" id="ARBA00004651"/>
    </source>
</evidence>
<evidence type="ECO:0000256" key="3">
    <source>
        <dbReference type="ARBA" id="ARBA00022448"/>
    </source>
</evidence>
<keyword evidence="8 9" id="KW-0472">Membrane</keyword>
<dbReference type="InterPro" id="IPR004685">
    <property type="entry name" value="Brnchd-chn_aa_trnsp_Livcs"/>
</dbReference>
<feature type="transmembrane region" description="Helical" evidence="9">
    <location>
        <begin position="374"/>
        <end position="396"/>
    </location>
</feature>
<dbReference type="AlphaFoldDB" id="A0AAU9VHD3"/>
<keyword evidence="7 9" id="KW-1133">Transmembrane helix</keyword>
<evidence type="ECO:0000256" key="6">
    <source>
        <dbReference type="ARBA" id="ARBA00022970"/>
    </source>
</evidence>
<keyword evidence="12" id="KW-1185">Reference proteome</keyword>
<feature type="transmembrane region" description="Helical" evidence="9">
    <location>
        <begin position="281"/>
        <end position="306"/>
    </location>
</feature>
<feature type="transmembrane region" description="Helical" evidence="9">
    <location>
        <begin position="318"/>
        <end position="338"/>
    </location>
</feature>
<evidence type="ECO:0000256" key="7">
    <source>
        <dbReference type="ARBA" id="ARBA00022989"/>
    </source>
</evidence>
<feature type="transmembrane region" description="Helical" evidence="9">
    <location>
        <begin position="7"/>
        <end position="28"/>
    </location>
</feature>
<protein>
    <recommendedName>
        <fullName evidence="9">Branched-chain amino acid transport system carrier protein</fullName>
    </recommendedName>
</protein>
<evidence type="ECO:0000313" key="12">
    <source>
        <dbReference type="Proteomes" id="UP001154095"/>
    </source>
</evidence>
<accession>A0AAU9VHD3</accession>
<feature type="transmembrane region" description="Helical" evidence="9">
    <location>
        <begin position="150"/>
        <end position="168"/>
    </location>
</feature>
<dbReference type="GO" id="GO:0015190">
    <property type="term" value="F:L-leucine transmembrane transporter activity"/>
    <property type="evidence" value="ECO:0007669"/>
    <property type="project" value="TreeGrafter"/>
</dbReference>
<keyword evidence="6 9" id="KW-0029">Amino-acid transport</keyword>